<dbReference type="PATRIC" id="fig|1263870.3.peg.6693"/>
<gene>
    <name evidence="1" type="ORF">RSSM_06316</name>
</gene>
<proteinExistence type="predicted"/>
<dbReference type="EMBL" id="ANOH01000443">
    <property type="protein sequence ID" value="EMI52202.1"/>
    <property type="molecule type" value="Genomic_DNA"/>
</dbReference>
<sequence>MMLQRVTYSKRSSSIRRGCLIDADQIYERRLFSAPRLAGGNPLIGGGGGH</sequence>
<evidence type="ECO:0000313" key="1">
    <source>
        <dbReference type="EMBL" id="EMI52202.1"/>
    </source>
</evidence>
<protein>
    <submittedName>
        <fullName evidence="1">Uncharacterized protein</fullName>
    </submittedName>
</protein>
<reference evidence="1 2" key="1">
    <citation type="journal article" date="2013" name="Mar. Genomics">
        <title>Expression of sulfatases in Rhodopirellula baltica and the diversity of sulfatases in the genus Rhodopirellula.</title>
        <authorList>
            <person name="Wegner C.E."/>
            <person name="Richter-Heitmann T."/>
            <person name="Klindworth A."/>
            <person name="Klockow C."/>
            <person name="Richter M."/>
            <person name="Achstetter T."/>
            <person name="Glockner F.O."/>
            <person name="Harder J."/>
        </authorList>
    </citation>
    <scope>NUCLEOTIDE SEQUENCE [LARGE SCALE GENOMIC DNA]</scope>
    <source>
        <strain evidence="1 2">SM41</strain>
    </source>
</reference>
<evidence type="ECO:0000313" key="2">
    <source>
        <dbReference type="Proteomes" id="UP000011885"/>
    </source>
</evidence>
<keyword evidence="2" id="KW-1185">Reference proteome</keyword>
<name>M5TSQ1_9BACT</name>
<accession>M5TSQ1</accession>
<comment type="caution">
    <text evidence="1">The sequence shown here is derived from an EMBL/GenBank/DDBJ whole genome shotgun (WGS) entry which is preliminary data.</text>
</comment>
<organism evidence="1 2">
    <name type="scientific">Rhodopirellula sallentina SM41</name>
    <dbReference type="NCBI Taxonomy" id="1263870"/>
    <lineage>
        <taxon>Bacteria</taxon>
        <taxon>Pseudomonadati</taxon>
        <taxon>Planctomycetota</taxon>
        <taxon>Planctomycetia</taxon>
        <taxon>Pirellulales</taxon>
        <taxon>Pirellulaceae</taxon>
        <taxon>Rhodopirellula</taxon>
    </lineage>
</organism>
<dbReference type="AlphaFoldDB" id="M5TSQ1"/>
<dbReference type="Proteomes" id="UP000011885">
    <property type="component" value="Unassembled WGS sequence"/>
</dbReference>